<protein>
    <recommendedName>
        <fullName evidence="6">Tat pathway signal sequence domain protein</fullName>
    </recommendedName>
</protein>
<keyword evidence="2" id="KW-1133">Transmembrane helix</keyword>
<feature type="chain" id="PRO_5047439500" description="Tat pathway signal sequence domain protein" evidence="3">
    <location>
        <begin position="28"/>
        <end position="130"/>
    </location>
</feature>
<reference evidence="5" key="1">
    <citation type="journal article" date="2019" name="Int. J. Syst. Evol. Microbiol.">
        <title>The Global Catalogue of Microorganisms (GCM) 10K type strain sequencing project: providing services to taxonomists for standard genome sequencing and annotation.</title>
        <authorList>
            <consortium name="The Broad Institute Genomics Platform"/>
            <consortium name="The Broad Institute Genome Sequencing Center for Infectious Disease"/>
            <person name="Wu L."/>
            <person name="Ma J."/>
        </authorList>
    </citation>
    <scope>NUCLEOTIDE SEQUENCE [LARGE SCALE GENOMIC DNA]</scope>
    <source>
        <strain evidence="5">JCM 18410</strain>
    </source>
</reference>
<dbReference type="EMBL" id="BAABKC010000009">
    <property type="protein sequence ID" value="GAA5044021.1"/>
    <property type="molecule type" value="Genomic_DNA"/>
</dbReference>
<feature type="signal peptide" evidence="3">
    <location>
        <begin position="1"/>
        <end position="27"/>
    </location>
</feature>
<keyword evidence="5" id="KW-1185">Reference proteome</keyword>
<evidence type="ECO:0008006" key="6">
    <source>
        <dbReference type="Google" id="ProtNLM"/>
    </source>
</evidence>
<comment type="caution">
    <text evidence="4">The sequence shown here is derived from an EMBL/GenBank/DDBJ whole genome shotgun (WGS) entry which is preliminary data.</text>
</comment>
<feature type="transmembrane region" description="Helical" evidence="2">
    <location>
        <begin position="96"/>
        <end position="117"/>
    </location>
</feature>
<organism evidence="4 5">
    <name type="scientific">Streptomyces similanensis</name>
    <dbReference type="NCBI Taxonomy" id="1274988"/>
    <lineage>
        <taxon>Bacteria</taxon>
        <taxon>Bacillati</taxon>
        <taxon>Actinomycetota</taxon>
        <taxon>Actinomycetes</taxon>
        <taxon>Kitasatosporales</taxon>
        <taxon>Streptomycetaceae</taxon>
        <taxon>Streptomyces</taxon>
    </lineage>
</organism>
<proteinExistence type="predicted"/>
<evidence type="ECO:0000313" key="4">
    <source>
        <dbReference type="EMBL" id="GAA5044021.1"/>
    </source>
</evidence>
<evidence type="ECO:0000313" key="5">
    <source>
        <dbReference type="Proteomes" id="UP001500124"/>
    </source>
</evidence>
<keyword evidence="2" id="KW-0812">Transmembrane</keyword>
<evidence type="ECO:0000256" key="3">
    <source>
        <dbReference type="SAM" id="SignalP"/>
    </source>
</evidence>
<dbReference type="Proteomes" id="UP001500124">
    <property type="component" value="Unassembled WGS sequence"/>
</dbReference>
<evidence type="ECO:0000256" key="2">
    <source>
        <dbReference type="SAM" id="Phobius"/>
    </source>
</evidence>
<sequence>MGSLRLTVCAGLLVAGAVAPVIDTAGAAGPADRADGAGHRRAAVTSSPPATGGSPTGANPSGGGLAVVPTPVRPAPSASASASAQAVPESPGTAHAVTGLVLAAVAAVAVVLLSRAVGRDRTRRTRRGTD</sequence>
<feature type="compositionally biased region" description="Low complexity" evidence="1">
    <location>
        <begin position="66"/>
        <end position="93"/>
    </location>
</feature>
<evidence type="ECO:0000256" key="1">
    <source>
        <dbReference type="SAM" id="MobiDB-lite"/>
    </source>
</evidence>
<name>A0ABP9JVW8_9ACTN</name>
<keyword evidence="3" id="KW-0732">Signal</keyword>
<feature type="region of interest" description="Disordered" evidence="1">
    <location>
        <begin position="26"/>
        <end position="93"/>
    </location>
</feature>
<keyword evidence="2" id="KW-0472">Membrane</keyword>
<gene>
    <name evidence="4" type="ORF">GCM10023336_06060</name>
</gene>
<dbReference type="RefSeq" id="WP_345666886.1">
    <property type="nucleotide sequence ID" value="NZ_BAABKC010000009.1"/>
</dbReference>
<accession>A0ABP9JVW8</accession>